<dbReference type="EMBL" id="JAAKFY010000011">
    <property type="protein sequence ID" value="KAF3849693.1"/>
    <property type="molecule type" value="Genomic_DNA"/>
</dbReference>
<evidence type="ECO:0000256" key="3">
    <source>
        <dbReference type="ARBA" id="ARBA00022448"/>
    </source>
</evidence>
<dbReference type="PANTHER" id="PTHR45624:SF3">
    <property type="entry name" value="SOLUTE CARRIER FAMILY 25 MEMBER 47"/>
    <property type="match status" value="1"/>
</dbReference>
<evidence type="ECO:0000256" key="1">
    <source>
        <dbReference type="ARBA" id="ARBA00004448"/>
    </source>
</evidence>
<proteinExistence type="inferred from homology"/>
<evidence type="ECO:0000256" key="11">
    <source>
        <dbReference type="RuleBase" id="RU000488"/>
    </source>
</evidence>
<comment type="caution">
    <text evidence="12">The sequence shown here is derived from an EMBL/GenBank/DDBJ whole genome shotgun (WGS) entry which is preliminary data.</text>
</comment>
<evidence type="ECO:0000256" key="9">
    <source>
        <dbReference type="ARBA" id="ARBA00023136"/>
    </source>
</evidence>
<accession>A0A7J5YKJ3</accession>
<feature type="repeat" description="Solcar" evidence="10">
    <location>
        <begin position="227"/>
        <end position="315"/>
    </location>
</feature>
<keyword evidence="4 10" id="KW-0812">Transmembrane</keyword>
<evidence type="ECO:0000256" key="6">
    <source>
        <dbReference type="ARBA" id="ARBA00022792"/>
    </source>
</evidence>
<evidence type="ECO:0000256" key="10">
    <source>
        <dbReference type="PROSITE-ProRule" id="PRU00282"/>
    </source>
</evidence>
<reference evidence="12 13" key="1">
    <citation type="submission" date="2020-03" db="EMBL/GenBank/DDBJ databases">
        <title>Dissostichus mawsoni Genome sequencing and assembly.</title>
        <authorList>
            <person name="Park H."/>
        </authorList>
    </citation>
    <scope>NUCLEOTIDE SEQUENCE [LARGE SCALE GENOMIC DNA]</scope>
    <source>
        <strain evidence="12">DM0001</strain>
        <tissue evidence="12">Muscle</tissue>
    </source>
</reference>
<keyword evidence="8" id="KW-0496">Mitochondrion</keyword>
<evidence type="ECO:0000256" key="4">
    <source>
        <dbReference type="ARBA" id="ARBA00022692"/>
    </source>
</evidence>
<dbReference type="InterPro" id="IPR023395">
    <property type="entry name" value="MCP_dom_sf"/>
</dbReference>
<evidence type="ECO:0000313" key="12">
    <source>
        <dbReference type="EMBL" id="KAF3849693.1"/>
    </source>
</evidence>
<keyword evidence="6" id="KW-0999">Mitochondrion inner membrane</keyword>
<keyword evidence="5" id="KW-0677">Repeat</keyword>
<dbReference type="PROSITE" id="PS50920">
    <property type="entry name" value="SOLCAR"/>
    <property type="match status" value="2"/>
</dbReference>
<dbReference type="GO" id="GO:0005743">
    <property type="term" value="C:mitochondrial inner membrane"/>
    <property type="evidence" value="ECO:0007669"/>
    <property type="project" value="UniProtKB-SubCell"/>
</dbReference>
<comment type="similarity">
    <text evidence="2 11">Belongs to the mitochondrial carrier (TC 2.A.29) family.</text>
</comment>
<evidence type="ECO:0000256" key="2">
    <source>
        <dbReference type="ARBA" id="ARBA00006375"/>
    </source>
</evidence>
<name>A0A7J5YKJ3_DISMA</name>
<protein>
    <submittedName>
        <fullName evidence="12">Uncharacterized protein</fullName>
    </submittedName>
</protein>
<dbReference type="PANTHER" id="PTHR45624">
    <property type="entry name" value="MITOCHONDRIAL BASIC AMINO ACIDS TRANSPORTER-RELATED"/>
    <property type="match status" value="1"/>
</dbReference>
<keyword evidence="3 11" id="KW-0813">Transport</keyword>
<evidence type="ECO:0000256" key="7">
    <source>
        <dbReference type="ARBA" id="ARBA00022989"/>
    </source>
</evidence>
<evidence type="ECO:0000256" key="8">
    <source>
        <dbReference type="ARBA" id="ARBA00023128"/>
    </source>
</evidence>
<sequence length="408" mass="44980">MGNKTTYRLLPNDGLETVKGPTVQRLVHTLDLQPHLENKKHQFVKARKTQVYIHMFKGPNPNPETVHWDMAVCSGDFSKEGVNGFFKGLSLPITTISMTSSVVFGTYRNCLQCLSQARGGGPNTKPEVFLSGMLAGIAQTSVMSPGDIVKVRLQCQTESKRGGTNMPKPRYRGPVHCLLSIVKEEGFKGLYKGALPLVLRDAPSFATYFLTYTTICEKLSDGSKKRPAWGVVMLAGGISGMVGWTLGTPMDVIKARLQVDGARETKHYRGFIHCITETARVEGAGVFFKSLGINCLRAFPVNMVVFVTYEVLNGFLQTGHDSVEQPRFGILCNYYSAIAVWAILGALRSLVSDVCCWVNLQLRRPGPATSDGINRGKHVGVRGMTDKMLEGEKQKTEKIQLLKDDMRT</sequence>
<keyword evidence="7" id="KW-1133">Transmembrane helix</keyword>
<dbReference type="GO" id="GO:0022857">
    <property type="term" value="F:transmembrane transporter activity"/>
    <property type="evidence" value="ECO:0007669"/>
    <property type="project" value="TreeGrafter"/>
</dbReference>
<evidence type="ECO:0000256" key="5">
    <source>
        <dbReference type="ARBA" id="ARBA00022737"/>
    </source>
</evidence>
<feature type="repeat" description="Solcar" evidence="10">
    <location>
        <begin position="123"/>
        <end position="218"/>
    </location>
</feature>
<evidence type="ECO:0000313" key="13">
    <source>
        <dbReference type="Proteomes" id="UP000518266"/>
    </source>
</evidence>
<dbReference type="Gene3D" id="1.50.40.10">
    <property type="entry name" value="Mitochondrial carrier domain"/>
    <property type="match status" value="1"/>
</dbReference>
<dbReference type="Pfam" id="PF00153">
    <property type="entry name" value="Mito_carr"/>
    <property type="match status" value="2"/>
</dbReference>
<dbReference type="InterPro" id="IPR018108">
    <property type="entry name" value="MCP_transmembrane"/>
</dbReference>
<dbReference type="AlphaFoldDB" id="A0A7J5YKJ3"/>
<dbReference type="InterPro" id="IPR050567">
    <property type="entry name" value="Mitochondrial_Carrier"/>
</dbReference>
<dbReference type="SUPFAM" id="SSF103506">
    <property type="entry name" value="Mitochondrial carrier"/>
    <property type="match status" value="1"/>
</dbReference>
<keyword evidence="9 10" id="KW-0472">Membrane</keyword>
<dbReference type="Proteomes" id="UP000518266">
    <property type="component" value="Unassembled WGS sequence"/>
</dbReference>
<keyword evidence="13" id="KW-1185">Reference proteome</keyword>
<comment type="subcellular location">
    <subcellularLocation>
        <location evidence="1">Mitochondrion inner membrane</location>
        <topology evidence="1">Multi-pass membrane protein</topology>
    </subcellularLocation>
</comment>
<dbReference type="OrthoDB" id="193856at2759"/>
<dbReference type="FunFam" id="1.50.40.10:FF:000049">
    <property type="entry name" value="Solute carrier family 25 member 45"/>
    <property type="match status" value="1"/>
</dbReference>
<organism evidence="12 13">
    <name type="scientific">Dissostichus mawsoni</name>
    <name type="common">Antarctic cod</name>
    <dbReference type="NCBI Taxonomy" id="36200"/>
    <lineage>
        <taxon>Eukaryota</taxon>
        <taxon>Metazoa</taxon>
        <taxon>Chordata</taxon>
        <taxon>Craniata</taxon>
        <taxon>Vertebrata</taxon>
        <taxon>Euteleostomi</taxon>
        <taxon>Actinopterygii</taxon>
        <taxon>Neopterygii</taxon>
        <taxon>Teleostei</taxon>
        <taxon>Neoteleostei</taxon>
        <taxon>Acanthomorphata</taxon>
        <taxon>Eupercaria</taxon>
        <taxon>Perciformes</taxon>
        <taxon>Notothenioidei</taxon>
        <taxon>Nototheniidae</taxon>
        <taxon>Dissostichus</taxon>
    </lineage>
</organism>
<gene>
    <name evidence="12" type="ORF">F7725_019412</name>
</gene>